<evidence type="ECO:0000313" key="3">
    <source>
        <dbReference type="Proteomes" id="UP000735302"/>
    </source>
</evidence>
<protein>
    <submittedName>
        <fullName evidence="2">Uncharacterized protein</fullName>
    </submittedName>
</protein>
<accession>A0AAV3Z7T7</accession>
<feature type="region of interest" description="Disordered" evidence="1">
    <location>
        <begin position="46"/>
        <end position="69"/>
    </location>
</feature>
<name>A0AAV3Z7T7_9GAST</name>
<comment type="caution">
    <text evidence="2">The sequence shown here is derived from an EMBL/GenBank/DDBJ whole genome shotgun (WGS) entry which is preliminary data.</text>
</comment>
<dbReference type="AlphaFoldDB" id="A0AAV3Z7T7"/>
<evidence type="ECO:0000256" key="1">
    <source>
        <dbReference type="SAM" id="MobiDB-lite"/>
    </source>
</evidence>
<gene>
    <name evidence="2" type="ORF">PoB_001781200</name>
</gene>
<feature type="compositionally biased region" description="Basic and acidic residues" evidence="1">
    <location>
        <begin position="60"/>
        <end position="69"/>
    </location>
</feature>
<evidence type="ECO:0000313" key="2">
    <source>
        <dbReference type="EMBL" id="GFN91306.1"/>
    </source>
</evidence>
<dbReference type="EMBL" id="BLXT01002121">
    <property type="protein sequence ID" value="GFN91306.1"/>
    <property type="molecule type" value="Genomic_DNA"/>
</dbReference>
<sequence length="69" mass="7688">MLLLEHYSKNDLIQLRRSGTEELCGERESLLQTGKELEEEVLLQSSATRKKGGGNTGHWSVHEVTGHGL</sequence>
<reference evidence="2 3" key="1">
    <citation type="journal article" date="2021" name="Elife">
        <title>Chloroplast acquisition without the gene transfer in kleptoplastic sea slugs, Plakobranchus ocellatus.</title>
        <authorList>
            <person name="Maeda T."/>
            <person name="Takahashi S."/>
            <person name="Yoshida T."/>
            <person name="Shimamura S."/>
            <person name="Takaki Y."/>
            <person name="Nagai Y."/>
            <person name="Toyoda A."/>
            <person name="Suzuki Y."/>
            <person name="Arimoto A."/>
            <person name="Ishii H."/>
            <person name="Satoh N."/>
            <person name="Nishiyama T."/>
            <person name="Hasebe M."/>
            <person name="Maruyama T."/>
            <person name="Minagawa J."/>
            <person name="Obokata J."/>
            <person name="Shigenobu S."/>
        </authorList>
    </citation>
    <scope>NUCLEOTIDE SEQUENCE [LARGE SCALE GENOMIC DNA]</scope>
</reference>
<proteinExistence type="predicted"/>
<organism evidence="2 3">
    <name type="scientific">Plakobranchus ocellatus</name>
    <dbReference type="NCBI Taxonomy" id="259542"/>
    <lineage>
        <taxon>Eukaryota</taxon>
        <taxon>Metazoa</taxon>
        <taxon>Spiralia</taxon>
        <taxon>Lophotrochozoa</taxon>
        <taxon>Mollusca</taxon>
        <taxon>Gastropoda</taxon>
        <taxon>Heterobranchia</taxon>
        <taxon>Euthyneura</taxon>
        <taxon>Panpulmonata</taxon>
        <taxon>Sacoglossa</taxon>
        <taxon>Placobranchoidea</taxon>
        <taxon>Plakobranchidae</taxon>
        <taxon>Plakobranchus</taxon>
    </lineage>
</organism>
<keyword evidence="3" id="KW-1185">Reference proteome</keyword>
<dbReference type="Proteomes" id="UP000735302">
    <property type="component" value="Unassembled WGS sequence"/>
</dbReference>